<dbReference type="PROSITE" id="PS50110">
    <property type="entry name" value="RESPONSE_REGULATORY"/>
    <property type="match status" value="1"/>
</dbReference>
<keyword evidence="5 7" id="KW-0597">Phosphoprotein</keyword>
<dbReference type="Gene3D" id="3.40.50.180">
    <property type="entry name" value="Methylesterase CheB, C-terminal domain"/>
    <property type="match status" value="1"/>
</dbReference>
<keyword evidence="11" id="KW-1185">Reference proteome</keyword>
<comment type="catalytic activity">
    <reaction evidence="5">
        <text>L-glutaminyl-[protein] + H2O = L-glutamyl-[protein] + NH4(+)</text>
        <dbReference type="Rhea" id="RHEA:16441"/>
        <dbReference type="Rhea" id="RHEA-COMP:10207"/>
        <dbReference type="Rhea" id="RHEA-COMP:10208"/>
        <dbReference type="ChEBI" id="CHEBI:15377"/>
        <dbReference type="ChEBI" id="CHEBI:28938"/>
        <dbReference type="ChEBI" id="CHEBI:29973"/>
        <dbReference type="ChEBI" id="CHEBI:30011"/>
        <dbReference type="EC" id="3.5.1.44"/>
    </reaction>
</comment>
<dbReference type="CDD" id="cd17541">
    <property type="entry name" value="REC_CheB-like"/>
    <property type="match status" value="1"/>
</dbReference>
<keyword evidence="1 5" id="KW-0963">Cytoplasm</keyword>
<dbReference type="Pfam" id="PF00072">
    <property type="entry name" value="Response_reg"/>
    <property type="match status" value="1"/>
</dbReference>
<evidence type="ECO:0000256" key="5">
    <source>
        <dbReference type="HAMAP-Rule" id="MF_00099"/>
    </source>
</evidence>
<dbReference type="InterPro" id="IPR001789">
    <property type="entry name" value="Sig_transdc_resp-reg_receiver"/>
</dbReference>
<dbReference type="SMART" id="SM00448">
    <property type="entry name" value="REC"/>
    <property type="match status" value="1"/>
</dbReference>
<feature type="domain" description="CheB-type methylesterase" evidence="9">
    <location>
        <begin position="159"/>
        <end position="353"/>
    </location>
</feature>
<dbReference type="CDD" id="cd16432">
    <property type="entry name" value="CheB_Rec"/>
    <property type="match status" value="1"/>
</dbReference>
<comment type="subcellular location">
    <subcellularLocation>
        <location evidence="5">Cytoplasm</location>
    </subcellularLocation>
</comment>
<dbReference type="Gene3D" id="3.40.50.2300">
    <property type="match status" value="1"/>
</dbReference>
<dbReference type="SUPFAM" id="SSF52172">
    <property type="entry name" value="CheY-like"/>
    <property type="match status" value="1"/>
</dbReference>
<evidence type="ECO:0000256" key="1">
    <source>
        <dbReference type="ARBA" id="ARBA00022490"/>
    </source>
</evidence>
<keyword evidence="3 5" id="KW-0378">Hydrolase</keyword>
<evidence type="ECO:0000313" key="11">
    <source>
        <dbReference type="Proteomes" id="UP001526426"/>
    </source>
</evidence>
<dbReference type="InterPro" id="IPR000673">
    <property type="entry name" value="Sig_transdc_resp-reg_Me-estase"/>
</dbReference>
<dbReference type="InterPro" id="IPR008248">
    <property type="entry name" value="CheB-like"/>
</dbReference>
<evidence type="ECO:0000256" key="6">
    <source>
        <dbReference type="PROSITE-ProRule" id="PRU00050"/>
    </source>
</evidence>
<accession>A0ABT3L8Z4</accession>
<evidence type="ECO:0000256" key="2">
    <source>
        <dbReference type="ARBA" id="ARBA00022500"/>
    </source>
</evidence>
<comment type="domain">
    <text evidence="5">Contains a C-terminal catalytic domain, and an N-terminal region which modulates catalytic activity.</text>
</comment>
<feature type="active site" evidence="5 6">
    <location>
        <position position="198"/>
    </location>
</feature>
<comment type="catalytic activity">
    <reaction evidence="4 5">
        <text>[protein]-L-glutamate 5-O-methyl ester + H2O = L-glutamyl-[protein] + methanol + H(+)</text>
        <dbReference type="Rhea" id="RHEA:23236"/>
        <dbReference type="Rhea" id="RHEA-COMP:10208"/>
        <dbReference type="Rhea" id="RHEA-COMP:10311"/>
        <dbReference type="ChEBI" id="CHEBI:15377"/>
        <dbReference type="ChEBI" id="CHEBI:15378"/>
        <dbReference type="ChEBI" id="CHEBI:17790"/>
        <dbReference type="ChEBI" id="CHEBI:29973"/>
        <dbReference type="ChEBI" id="CHEBI:82795"/>
        <dbReference type="EC" id="3.1.1.61"/>
    </reaction>
</comment>
<feature type="domain" description="Response regulatory" evidence="8">
    <location>
        <begin position="6"/>
        <end position="122"/>
    </location>
</feature>
<dbReference type="EC" id="3.5.1.44" evidence="5"/>
<comment type="PTM">
    <text evidence="5">Phosphorylated by CheA. Phosphorylation of the N-terminal regulatory domain activates the methylesterase activity.</text>
</comment>
<evidence type="ECO:0000256" key="3">
    <source>
        <dbReference type="ARBA" id="ARBA00022801"/>
    </source>
</evidence>
<dbReference type="InterPro" id="IPR011006">
    <property type="entry name" value="CheY-like_superfamily"/>
</dbReference>
<evidence type="ECO:0000256" key="7">
    <source>
        <dbReference type="PROSITE-ProRule" id="PRU00169"/>
    </source>
</evidence>
<reference evidence="10 11" key="1">
    <citation type="submission" date="2021-08" db="EMBL/GenBank/DDBJ databases">
        <title>Draft genome sequence of Spirulina subsalsa with high tolerance to salinity and hype-accumulation of phycocyanin.</title>
        <authorList>
            <person name="Pei H."/>
            <person name="Jiang L."/>
        </authorList>
    </citation>
    <scope>NUCLEOTIDE SEQUENCE [LARGE SCALE GENOMIC DNA]</scope>
    <source>
        <strain evidence="10 11">FACHB-351</strain>
    </source>
</reference>
<feature type="modified residue" description="4-aspartylphosphate" evidence="5 7">
    <location>
        <position position="57"/>
    </location>
</feature>
<protein>
    <recommendedName>
        <fullName evidence="5">Protein-glutamate methylesterase/protein-glutamine glutaminase</fullName>
        <ecNumber evidence="5">3.1.1.61</ecNumber>
        <ecNumber evidence="5">3.5.1.44</ecNumber>
    </recommendedName>
</protein>
<dbReference type="HAMAP" id="MF_00099">
    <property type="entry name" value="CheB_chemtxs"/>
    <property type="match status" value="1"/>
</dbReference>
<dbReference type="PANTHER" id="PTHR42872">
    <property type="entry name" value="PROTEIN-GLUTAMATE METHYLESTERASE/PROTEIN-GLUTAMINE GLUTAMINASE"/>
    <property type="match status" value="1"/>
</dbReference>
<sequence length="354" mass="38140">MSKIIRVLIVDDSAYVRKVVRQMLSRSPFIEVVGTAHDGKDALEQIEKLKPDVVTLDLIMPEMEGVEFLKQQMAKHPIPVVVVSIADEGGERVLAALDAGAVDFVQKPTALATDKMYDISDELIEKVKAAAHVPLNRLPVQSPSSVIVPEKPTVSPPVISQALEMIVIGISTGGPQALAYAIPQLPADFPLPIAVVLHMPIGYTKMYAERLNGLSALEVIEAAEGDVVRPGRVMIAPAGRHLTFIRHVDGQVLAHLEARPFDMLHRPSVDVLFQSAAEVYGPHLLGVVMTGMGSDGKQGCAWIKSHGGVVYTEDESSCVVYGMPRSVVEAGLSDRRISLQYLPSTLINLALSGV</sequence>
<dbReference type="SUPFAM" id="SSF52738">
    <property type="entry name" value="Methylesterase CheB, C-terminal domain"/>
    <property type="match status" value="1"/>
</dbReference>
<evidence type="ECO:0000259" key="8">
    <source>
        <dbReference type="PROSITE" id="PS50110"/>
    </source>
</evidence>
<dbReference type="PIRSF" id="PIRSF000876">
    <property type="entry name" value="RR_chemtxs_CheB"/>
    <property type="match status" value="1"/>
</dbReference>
<comment type="caution">
    <text evidence="10">The sequence shown here is derived from an EMBL/GenBank/DDBJ whole genome shotgun (WGS) entry which is preliminary data.</text>
</comment>
<dbReference type="PANTHER" id="PTHR42872:SF6">
    <property type="entry name" value="PROTEIN-GLUTAMATE METHYLESTERASE_PROTEIN-GLUTAMINE GLUTAMINASE"/>
    <property type="match status" value="1"/>
</dbReference>
<keyword evidence="2 5" id="KW-0145">Chemotaxis</keyword>
<comment type="function">
    <text evidence="5">Involved in chemotaxis. Part of a chemotaxis signal transduction system that modulates chemotaxis in response to various stimuli. Catalyzes the demethylation of specific methylglutamate residues introduced into the chemoreceptors (methyl-accepting chemotaxis proteins or MCP) by CheR. Also mediates the irreversible deamidation of specific glutamine residues to glutamic acid.</text>
</comment>
<organism evidence="10 11">
    <name type="scientific">Spirulina subsalsa FACHB-351</name>
    <dbReference type="NCBI Taxonomy" id="234711"/>
    <lineage>
        <taxon>Bacteria</taxon>
        <taxon>Bacillati</taxon>
        <taxon>Cyanobacteriota</taxon>
        <taxon>Cyanophyceae</taxon>
        <taxon>Spirulinales</taxon>
        <taxon>Spirulinaceae</taxon>
        <taxon>Spirulina</taxon>
    </lineage>
</organism>
<dbReference type="NCBIfam" id="NF001965">
    <property type="entry name" value="PRK00742.1"/>
    <property type="match status" value="1"/>
</dbReference>
<evidence type="ECO:0000256" key="4">
    <source>
        <dbReference type="ARBA" id="ARBA00048267"/>
    </source>
</evidence>
<dbReference type="Proteomes" id="UP001526426">
    <property type="component" value="Unassembled WGS sequence"/>
</dbReference>
<evidence type="ECO:0000259" key="9">
    <source>
        <dbReference type="PROSITE" id="PS50122"/>
    </source>
</evidence>
<dbReference type="RefSeq" id="WP_265265872.1">
    <property type="nucleotide sequence ID" value="NZ_JAIHOM010000101.1"/>
</dbReference>
<dbReference type="Pfam" id="PF01339">
    <property type="entry name" value="CheB_methylest"/>
    <property type="match status" value="1"/>
</dbReference>
<name>A0ABT3L8Z4_9CYAN</name>
<dbReference type="PROSITE" id="PS50122">
    <property type="entry name" value="CHEB"/>
    <property type="match status" value="1"/>
</dbReference>
<proteinExistence type="inferred from homology"/>
<dbReference type="EC" id="3.1.1.61" evidence="5"/>
<feature type="active site" evidence="5 6">
    <location>
        <position position="171"/>
    </location>
</feature>
<dbReference type="InterPro" id="IPR035909">
    <property type="entry name" value="CheB_C"/>
</dbReference>
<evidence type="ECO:0000313" key="10">
    <source>
        <dbReference type="EMBL" id="MCW6037981.1"/>
    </source>
</evidence>
<comment type="similarity">
    <text evidence="5">Belongs to the CheB family.</text>
</comment>
<dbReference type="EMBL" id="JAIHOM010000101">
    <property type="protein sequence ID" value="MCW6037981.1"/>
    <property type="molecule type" value="Genomic_DNA"/>
</dbReference>
<feature type="active site" evidence="5 6">
    <location>
        <position position="295"/>
    </location>
</feature>
<gene>
    <name evidence="5" type="primary">cheB</name>
    <name evidence="10" type="ORF">K4A83_17115</name>
</gene>